<evidence type="ECO:0000313" key="1">
    <source>
        <dbReference type="EMBL" id="KAF6137371.1"/>
    </source>
</evidence>
<comment type="caution">
    <text evidence="1">The sequence shown here is derived from an EMBL/GenBank/DDBJ whole genome shotgun (WGS) entry which is preliminary data.</text>
</comment>
<accession>A0A7J7L408</accession>
<dbReference type="Proteomes" id="UP000541444">
    <property type="component" value="Unassembled WGS sequence"/>
</dbReference>
<dbReference type="EMBL" id="JACGCM010002659">
    <property type="protein sequence ID" value="KAF6137371.1"/>
    <property type="molecule type" value="Genomic_DNA"/>
</dbReference>
<organism evidence="1 2">
    <name type="scientific">Kingdonia uniflora</name>
    <dbReference type="NCBI Taxonomy" id="39325"/>
    <lineage>
        <taxon>Eukaryota</taxon>
        <taxon>Viridiplantae</taxon>
        <taxon>Streptophyta</taxon>
        <taxon>Embryophyta</taxon>
        <taxon>Tracheophyta</taxon>
        <taxon>Spermatophyta</taxon>
        <taxon>Magnoliopsida</taxon>
        <taxon>Ranunculales</taxon>
        <taxon>Circaeasteraceae</taxon>
        <taxon>Kingdonia</taxon>
    </lineage>
</organism>
<dbReference type="AlphaFoldDB" id="A0A7J7L408"/>
<gene>
    <name evidence="1" type="ORF">GIB67_036408</name>
</gene>
<name>A0A7J7L408_9MAGN</name>
<reference evidence="1 2" key="1">
    <citation type="journal article" date="2020" name="IScience">
        <title>Genome Sequencing of the Endangered Kingdonia uniflora (Circaeasteraceae, Ranunculales) Reveals Potential Mechanisms of Evolutionary Specialization.</title>
        <authorList>
            <person name="Sun Y."/>
            <person name="Deng T."/>
            <person name="Zhang A."/>
            <person name="Moore M.J."/>
            <person name="Landis J.B."/>
            <person name="Lin N."/>
            <person name="Zhang H."/>
            <person name="Zhang X."/>
            <person name="Huang J."/>
            <person name="Zhang X."/>
            <person name="Sun H."/>
            <person name="Wang H."/>
        </authorList>
    </citation>
    <scope>NUCLEOTIDE SEQUENCE [LARGE SCALE GENOMIC DNA]</scope>
    <source>
        <strain evidence="1">TB1705</strain>
        <tissue evidence="1">Leaf</tissue>
    </source>
</reference>
<proteinExistence type="predicted"/>
<keyword evidence="2" id="KW-1185">Reference proteome</keyword>
<sequence length="53" mass="5685">MLLASNPLHSVSSPPPRLHSSLLLHASTPPLHNCKSLVGCWLCCVIVAVKTRV</sequence>
<protein>
    <submittedName>
        <fullName evidence="1">Uncharacterized protein</fullName>
    </submittedName>
</protein>
<evidence type="ECO:0000313" key="2">
    <source>
        <dbReference type="Proteomes" id="UP000541444"/>
    </source>
</evidence>